<comment type="caution">
    <text evidence="5">The sequence shown here is derived from an EMBL/GenBank/DDBJ whole genome shotgun (WGS) entry which is preliminary data.</text>
</comment>
<dbReference type="SUPFAM" id="SSF54197">
    <property type="entry name" value="HIT-like"/>
    <property type="match status" value="1"/>
</dbReference>
<evidence type="ECO:0000256" key="3">
    <source>
        <dbReference type="PROSITE-ProRule" id="PRU00464"/>
    </source>
</evidence>
<dbReference type="PRINTS" id="PR00332">
    <property type="entry name" value="HISTRIAD"/>
</dbReference>
<feature type="active site" description="Tele-AMP-histidine intermediate" evidence="1">
    <location>
        <position position="119"/>
    </location>
</feature>
<evidence type="ECO:0000259" key="4">
    <source>
        <dbReference type="PROSITE" id="PS51084"/>
    </source>
</evidence>
<sequence>MCAVRCRWASRGGTGGFTGTVSDKSCLFCGIVAGRTPAHRVFEDDVVVAFLDTRPLFHGHVLAVPREHVGTLTDLPPDAVGPFFTRVQILAGAVERGMGAAGSFVAANNKVSQSVPHFHVHVVPRNRKDGLRGFFWPRTRYADEAEAESVARRLREELAEG</sequence>
<evidence type="ECO:0000313" key="5">
    <source>
        <dbReference type="EMBL" id="MBR7673890.1"/>
    </source>
</evidence>
<proteinExistence type="predicted"/>
<evidence type="ECO:0000256" key="1">
    <source>
        <dbReference type="PIRSR" id="PIRSR601310-1"/>
    </source>
</evidence>
<dbReference type="Gene3D" id="3.30.428.10">
    <property type="entry name" value="HIT-like"/>
    <property type="match status" value="1"/>
</dbReference>
<dbReference type="GO" id="GO:0009117">
    <property type="term" value="P:nucleotide metabolic process"/>
    <property type="evidence" value="ECO:0007669"/>
    <property type="project" value="TreeGrafter"/>
</dbReference>
<dbReference type="InterPro" id="IPR011146">
    <property type="entry name" value="HIT-like"/>
</dbReference>
<gene>
    <name evidence="5" type="ORF">KDA82_12860</name>
</gene>
<name>A0A8T4IR17_9ACTN</name>
<dbReference type="EMBL" id="JAGSMN010000269">
    <property type="protein sequence ID" value="MBR7673890.1"/>
    <property type="molecule type" value="Genomic_DNA"/>
</dbReference>
<dbReference type="PROSITE" id="PS51084">
    <property type="entry name" value="HIT_2"/>
    <property type="match status" value="1"/>
</dbReference>
<organism evidence="5 6">
    <name type="scientific">Streptomyces daliensis</name>
    <dbReference type="NCBI Taxonomy" id="299421"/>
    <lineage>
        <taxon>Bacteria</taxon>
        <taxon>Bacillati</taxon>
        <taxon>Actinomycetota</taxon>
        <taxon>Actinomycetes</taxon>
        <taxon>Kitasatosporales</taxon>
        <taxon>Streptomycetaceae</taxon>
        <taxon>Streptomyces</taxon>
    </lineage>
</organism>
<keyword evidence="6" id="KW-1185">Reference proteome</keyword>
<dbReference type="InterPro" id="IPR001310">
    <property type="entry name" value="Histidine_triad_HIT"/>
</dbReference>
<evidence type="ECO:0000256" key="2">
    <source>
        <dbReference type="PIRSR" id="PIRSR601310-3"/>
    </source>
</evidence>
<dbReference type="Pfam" id="PF01230">
    <property type="entry name" value="HIT"/>
    <property type="match status" value="1"/>
</dbReference>
<dbReference type="PANTHER" id="PTHR46648:SF1">
    <property type="entry name" value="ADENOSINE 5'-MONOPHOSPHORAMIDASE HNT1"/>
    <property type="match status" value="1"/>
</dbReference>
<evidence type="ECO:0000313" key="6">
    <source>
        <dbReference type="Proteomes" id="UP000675554"/>
    </source>
</evidence>
<dbReference type="PANTHER" id="PTHR46648">
    <property type="entry name" value="HIT FAMILY PROTEIN 1"/>
    <property type="match status" value="1"/>
</dbReference>
<dbReference type="InterPro" id="IPR036265">
    <property type="entry name" value="HIT-like_sf"/>
</dbReference>
<protein>
    <submittedName>
        <fullName evidence="5">HIT family protein</fullName>
    </submittedName>
</protein>
<reference evidence="5" key="1">
    <citation type="submission" date="2021-04" db="EMBL/GenBank/DDBJ databases">
        <title>Sequencing of actinobacteria type strains.</title>
        <authorList>
            <person name="Nguyen G.-S."/>
            <person name="Wentzel A."/>
        </authorList>
    </citation>
    <scope>NUCLEOTIDE SEQUENCE</scope>
    <source>
        <strain evidence="5">DSM 42095</strain>
    </source>
</reference>
<feature type="short sequence motif" description="Histidine triad motif" evidence="2 3">
    <location>
        <begin position="117"/>
        <end position="121"/>
    </location>
</feature>
<dbReference type="AlphaFoldDB" id="A0A8T4IR17"/>
<feature type="domain" description="HIT" evidence="4">
    <location>
        <begin position="27"/>
        <end position="132"/>
    </location>
</feature>
<dbReference type="GO" id="GO:0003824">
    <property type="term" value="F:catalytic activity"/>
    <property type="evidence" value="ECO:0007669"/>
    <property type="project" value="InterPro"/>
</dbReference>
<dbReference type="Proteomes" id="UP000675554">
    <property type="component" value="Unassembled WGS sequence"/>
</dbReference>
<accession>A0A8T4IR17</accession>